<feature type="region of interest" description="Disordered" evidence="1">
    <location>
        <begin position="155"/>
        <end position="179"/>
    </location>
</feature>
<name>A0ABP1FLK5_9CHLO</name>
<evidence type="ECO:0000256" key="1">
    <source>
        <dbReference type="SAM" id="MobiDB-lite"/>
    </source>
</evidence>
<feature type="compositionally biased region" description="Basic and acidic residues" evidence="1">
    <location>
        <begin position="155"/>
        <end position="166"/>
    </location>
</feature>
<organism evidence="2 3">
    <name type="scientific">Coccomyxa viridis</name>
    <dbReference type="NCBI Taxonomy" id="1274662"/>
    <lineage>
        <taxon>Eukaryota</taxon>
        <taxon>Viridiplantae</taxon>
        <taxon>Chlorophyta</taxon>
        <taxon>core chlorophytes</taxon>
        <taxon>Trebouxiophyceae</taxon>
        <taxon>Trebouxiophyceae incertae sedis</taxon>
        <taxon>Coccomyxaceae</taxon>
        <taxon>Coccomyxa</taxon>
    </lineage>
</organism>
<proteinExistence type="predicted"/>
<evidence type="ECO:0000313" key="3">
    <source>
        <dbReference type="Proteomes" id="UP001497392"/>
    </source>
</evidence>
<dbReference type="Proteomes" id="UP001497392">
    <property type="component" value="Unassembled WGS sequence"/>
</dbReference>
<reference evidence="2 3" key="1">
    <citation type="submission" date="2024-06" db="EMBL/GenBank/DDBJ databases">
        <authorList>
            <person name="Kraege A."/>
            <person name="Thomma B."/>
        </authorList>
    </citation>
    <scope>NUCLEOTIDE SEQUENCE [LARGE SCALE GENOMIC DNA]</scope>
</reference>
<gene>
    <name evidence="2" type="primary">g2252</name>
    <name evidence="2" type="ORF">VP750_LOCUS1930</name>
</gene>
<protein>
    <submittedName>
        <fullName evidence="2">G2252 protein</fullName>
    </submittedName>
</protein>
<evidence type="ECO:0000313" key="2">
    <source>
        <dbReference type="EMBL" id="CAL5220271.1"/>
    </source>
</evidence>
<keyword evidence="3" id="KW-1185">Reference proteome</keyword>
<accession>A0ABP1FLK5</accession>
<dbReference type="EMBL" id="CAXHTA020000003">
    <property type="protein sequence ID" value="CAL5220271.1"/>
    <property type="molecule type" value="Genomic_DNA"/>
</dbReference>
<comment type="caution">
    <text evidence="2">The sequence shown here is derived from an EMBL/GenBank/DDBJ whole genome shotgun (WGS) entry which is preliminary data.</text>
</comment>
<sequence>MGILTGASALNEAVSNKRQHSVAVKKVKRLQIPSPEATLAVEPARRSSRLRGEAPAVQCYGTTENHRFAARLVSAAMQSSDADDCTHVDAHNLYRIKTMSESALQRRIYTIRRCDKLQSYVQLLKACGMEELAKHAQQRLTELFALSAVLTQEASKDLKPAEERTRGRSGTATPEARCGADDSCVKVEALTV</sequence>